<dbReference type="SUPFAM" id="SSF53474">
    <property type="entry name" value="alpha/beta-Hydrolases"/>
    <property type="match status" value="1"/>
</dbReference>
<accession>A0A0T6BGI7</accession>
<dbReference type="OrthoDB" id="19653at2759"/>
<comment type="caution">
    <text evidence="8">The sequence shown here is derived from an EMBL/GenBank/DDBJ whole genome shotgun (WGS) entry which is preliminary data.</text>
</comment>
<reference evidence="8 9" key="1">
    <citation type="submission" date="2015-09" db="EMBL/GenBank/DDBJ databases">
        <title>Draft genome of the scarab beetle Oryctes borbonicus.</title>
        <authorList>
            <person name="Meyer J.M."/>
            <person name="Markov G.V."/>
            <person name="Baskaran P."/>
            <person name="Herrmann M."/>
            <person name="Sommer R.J."/>
            <person name="Roedelsperger C."/>
        </authorList>
    </citation>
    <scope>NUCLEOTIDE SEQUENCE [LARGE SCALE GENOMIC DNA]</scope>
    <source>
        <strain evidence="8">OB123</strain>
        <tissue evidence="8">Whole animal</tissue>
    </source>
</reference>
<organism evidence="8 9">
    <name type="scientific">Oryctes borbonicus</name>
    <dbReference type="NCBI Taxonomy" id="1629725"/>
    <lineage>
        <taxon>Eukaryota</taxon>
        <taxon>Metazoa</taxon>
        <taxon>Ecdysozoa</taxon>
        <taxon>Arthropoda</taxon>
        <taxon>Hexapoda</taxon>
        <taxon>Insecta</taxon>
        <taxon>Pterygota</taxon>
        <taxon>Neoptera</taxon>
        <taxon>Endopterygota</taxon>
        <taxon>Coleoptera</taxon>
        <taxon>Polyphaga</taxon>
        <taxon>Scarabaeiformia</taxon>
        <taxon>Scarabaeidae</taxon>
        <taxon>Dynastinae</taxon>
        <taxon>Oryctes</taxon>
    </lineage>
</organism>
<gene>
    <name evidence="8" type="ORF">AMK59_1824</name>
</gene>
<dbReference type="Gene3D" id="3.40.50.1820">
    <property type="entry name" value="alpha/beta hydrolase"/>
    <property type="match status" value="1"/>
</dbReference>
<dbReference type="PANTHER" id="PTHR11559">
    <property type="entry name" value="CARBOXYLESTERASE"/>
    <property type="match status" value="1"/>
</dbReference>
<evidence type="ECO:0000256" key="2">
    <source>
        <dbReference type="ARBA" id="ARBA00022487"/>
    </source>
</evidence>
<keyword evidence="9" id="KW-1185">Reference proteome</keyword>
<dbReference type="EMBL" id="LJIG01000655">
    <property type="protein sequence ID" value="KRT86285.1"/>
    <property type="molecule type" value="Genomic_DNA"/>
</dbReference>
<feature type="domain" description="Carboxylesterase type B" evidence="7">
    <location>
        <begin position="29"/>
        <end position="234"/>
    </location>
</feature>
<sequence>MKAVLYCKLLSRRVAHPCRVLRGCASTSEPTVKVEQGWLTGTTGKDYDGKTFYKFLGVPYAKPPIGRLRFKPPQVAEKWDGIRDATKDGSESYSRDFFKGVVGSEDCLFLNVYTPKLPEIGAPLKPTMVWIHGGGFVWGSNNSQMYGPEFLITEDVVIVAINYRLGVLGFLSLEDPDLEVTGNAGCKDMVMALKWVQGNIKHFGGNPENVTIFGQSAGGVAVHLLVLSPMAKEL</sequence>
<keyword evidence="3 6" id="KW-0378">Hydrolase</keyword>
<dbReference type="InterPro" id="IPR019826">
    <property type="entry name" value="Carboxylesterase_B_AS"/>
</dbReference>
<comment type="similarity">
    <text evidence="1 6">Belongs to the type-B carboxylesterase/lipase family.</text>
</comment>
<dbReference type="InterPro" id="IPR050309">
    <property type="entry name" value="Type-B_Carboxylest/Lipase"/>
</dbReference>
<keyword evidence="5" id="KW-0325">Glycoprotein</keyword>
<dbReference type="PROSITE" id="PS00122">
    <property type="entry name" value="CARBOXYLESTERASE_B_1"/>
    <property type="match status" value="1"/>
</dbReference>
<evidence type="ECO:0000313" key="8">
    <source>
        <dbReference type="EMBL" id="KRT86285.1"/>
    </source>
</evidence>
<evidence type="ECO:0000256" key="4">
    <source>
        <dbReference type="ARBA" id="ARBA00023157"/>
    </source>
</evidence>
<evidence type="ECO:0000256" key="6">
    <source>
        <dbReference type="RuleBase" id="RU361235"/>
    </source>
</evidence>
<dbReference type="EC" id="3.1.1.-" evidence="6"/>
<keyword evidence="4" id="KW-1015">Disulfide bond</keyword>
<dbReference type="InterPro" id="IPR002018">
    <property type="entry name" value="CarbesteraseB"/>
</dbReference>
<protein>
    <recommendedName>
        <fullName evidence="6">Carboxylic ester hydrolase</fullName>
        <ecNumber evidence="6">3.1.1.-</ecNumber>
    </recommendedName>
</protein>
<evidence type="ECO:0000313" key="9">
    <source>
        <dbReference type="Proteomes" id="UP000051574"/>
    </source>
</evidence>
<dbReference type="GO" id="GO:0052689">
    <property type="term" value="F:carboxylic ester hydrolase activity"/>
    <property type="evidence" value="ECO:0007669"/>
    <property type="project" value="UniProtKB-KW"/>
</dbReference>
<evidence type="ECO:0000256" key="5">
    <source>
        <dbReference type="ARBA" id="ARBA00023180"/>
    </source>
</evidence>
<evidence type="ECO:0000256" key="3">
    <source>
        <dbReference type="ARBA" id="ARBA00022801"/>
    </source>
</evidence>
<keyword evidence="2" id="KW-0719">Serine esterase</keyword>
<dbReference type="InterPro" id="IPR029058">
    <property type="entry name" value="AB_hydrolase_fold"/>
</dbReference>
<dbReference type="InterPro" id="IPR019819">
    <property type="entry name" value="Carboxylesterase_B_CS"/>
</dbReference>
<evidence type="ECO:0000259" key="7">
    <source>
        <dbReference type="Pfam" id="PF00135"/>
    </source>
</evidence>
<proteinExistence type="inferred from homology"/>
<dbReference type="Pfam" id="PF00135">
    <property type="entry name" value="COesterase"/>
    <property type="match status" value="1"/>
</dbReference>
<dbReference type="PROSITE" id="PS00941">
    <property type="entry name" value="CARBOXYLESTERASE_B_2"/>
    <property type="match status" value="1"/>
</dbReference>
<evidence type="ECO:0000256" key="1">
    <source>
        <dbReference type="ARBA" id="ARBA00005964"/>
    </source>
</evidence>
<dbReference type="Proteomes" id="UP000051574">
    <property type="component" value="Unassembled WGS sequence"/>
</dbReference>
<dbReference type="AlphaFoldDB" id="A0A0T6BGI7"/>
<name>A0A0T6BGI7_9SCAR</name>